<dbReference type="GO" id="GO:0005737">
    <property type="term" value="C:cytoplasm"/>
    <property type="evidence" value="ECO:0007669"/>
    <property type="project" value="UniProtKB-SubCell"/>
</dbReference>
<dbReference type="Gene3D" id="3.40.1280.10">
    <property type="match status" value="1"/>
</dbReference>
<dbReference type="PIRSF" id="PIRSF029256">
    <property type="entry name" value="SpoU_TrmH_prd"/>
    <property type="match status" value="1"/>
</dbReference>
<dbReference type="HAMAP" id="MF_01885">
    <property type="entry name" value="tRNA_methyltr_TrmL"/>
    <property type="match status" value="1"/>
</dbReference>
<dbReference type="Pfam" id="PF00588">
    <property type="entry name" value="SpoU_methylase"/>
    <property type="match status" value="1"/>
</dbReference>
<evidence type="ECO:0000256" key="3">
    <source>
        <dbReference type="ARBA" id="ARBA00022679"/>
    </source>
</evidence>
<accession>A0A8J3CQX7</accession>
<dbReference type="EMBL" id="BMZH01000007">
    <property type="protein sequence ID" value="GHA96370.1"/>
    <property type="molecule type" value="Genomic_DNA"/>
</dbReference>
<evidence type="ECO:0000313" key="9">
    <source>
        <dbReference type="EMBL" id="GHA96370.1"/>
    </source>
</evidence>
<dbReference type="GO" id="GO:0008757">
    <property type="term" value="F:S-adenosylmethionine-dependent methyltransferase activity"/>
    <property type="evidence" value="ECO:0007669"/>
    <property type="project" value="UniProtKB-UniRule"/>
</dbReference>
<dbReference type="AlphaFoldDB" id="A0A8J3CQX7"/>
<comment type="catalytic activity">
    <reaction evidence="6">
        <text>5-carboxymethylaminomethyluridine(34) in tRNA(Leu) + S-adenosyl-L-methionine = 5-carboxymethylaminomethyl-2'-O-methyluridine(34) in tRNA(Leu) + S-adenosyl-L-homocysteine + H(+)</text>
        <dbReference type="Rhea" id="RHEA:43088"/>
        <dbReference type="Rhea" id="RHEA-COMP:10333"/>
        <dbReference type="Rhea" id="RHEA-COMP:10334"/>
        <dbReference type="ChEBI" id="CHEBI:15378"/>
        <dbReference type="ChEBI" id="CHEBI:57856"/>
        <dbReference type="ChEBI" id="CHEBI:59789"/>
        <dbReference type="ChEBI" id="CHEBI:74508"/>
        <dbReference type="ChEBI" id="CHEBI:74511"/>
        <dbReference type="EC" id="2.1.1.207"/>
    </reaction>
</comment>
<evidence type="ECO:0000256" key="6">
    <source>
        <dbReference type="HAMAP-Rule" id="MF_01885"/>
    </source>
</evidence>
<evidence type="ECO:0000256" key="5">
    <source>
        <dbReference type="ARBA" id="ARBA00022694"/>
    </source>
</evidence>
<protein>
    <recommendedName>
        <fullName evidence="6">tRNA (cytidine(34)-2'-O)-methyltransferase</fullName>
        <ecNumber evidence="6">2.1.1.207</ecNumber>
    </recommendedName>
    <alternativeName>
        <fullName evidence="6">tRNA (cytidine/uridine-2'-O-)-methyltransferase TrmL</fullName>
    </alternativeName>
</protein>
<dbReference type="GO" id="GO:0008175">
    <property type="term" value="F:tRNA methyltransferase activity"/>
    <property type="evidence" value="ECO:0007669"/>
    <property type="project" value="UniProtKB-UniRule"/>
</dbReference>
<evidence type="ECO:0000313" key="10">
    <source>
        <dbReference type="Proteomes" id="UP000634004"/>
    </source>
</evidence>
<comment type="function">
    <text evidence="6">Methylates the ribose at the nucleotide 34 wobble position in the two leucyl isoacceptors tRNA(Leu)(CmAA) and tRNA(Leu)(cmnm5UmAA). Catalyzes the methyl transfer from S-adenosyl-L-methionine to the 2'-OH of the wobble nucleotide.</text>
</comment>
<keyword evidence="3 6" id="KW-0808">Transferase</keyword>
<reference evidence="9" key="2">
    <citation type="submission" date="2020-09" db="EMBL/GenBank/DDBJ databases">
        <authorList>
            <person name="Sun Q."/>
            <person name="Kim S."/>
        </authorList>
    </citation>
    <scope>NUCLEOTIDE SEQUENCE</scope>
    <source>
        <strain evidence="9">KCTC 32513</strain>
    </source>
</reference>
<dbReference type="GO" id="GO:0002130">
    <property type="term" value="P:wobble position ribose methylation"/>
    <property type="evidence" value="ECO:0007669"/>
    <property type="project" value="TreeGrafter"/>
</dbReference>
<feature type="binding site" evidence="6 7">
    <location>
        <position position="97"/>
    </location>
    <ligand>
        <name>S-adenosyl-L-methionine</name>
        <dbReference type="ChEBI" id="CHEBI:59789"/>
    </ligand>
</feature>
<dbReference type="InterPro" id="IPR001537">
    <property type="entry name" value="SpoU_MeTrfase"/>
</dbReference>
<dbReference type="GO" id="GO:0003723">
    <property type="term" value="F:RNA binding"/>
    <property type="evidence" value="ECO:0007669"/>
    <property type="project" value="InterPro"/>
</dbReference>
<name>A0A8J3CQX7_9PROT</name>
<keyword evidence="4 6" id="KW-0949">S-adenosyl-L-methionine</keyword>
<comment type="similarity">
    <text evidence="6">Belongs to the class IV-like SAM-binding methyltransferase superfamily. RNA methyltransferase TrmH family. TrmL subfamily.</text>
</comment>
<dbReference type="InterPro" id="IPR029026">
    <property type="entry name" value="tRNA_m1G_MTases_N"/>
</dbReference>
<sequence length="149" mass="16358">MRIVLYQPGIAANFGNILRSCACFDVPLSVIEPLGFPLATKDVRRAAMDYGGEVDLLRHPTWDQYKDLPGRRVLFTTKGAEPLTGFTFQPDDHLVFGNESAGVPDSVHDDCDARVVIPIQGRSLNLSNTVAIALFESLRQTRALVKDAS</sequence>
<dbReference type="PANTHER" id="PTHR42971:SF1">
    <property type="entry name" value="TRNA (CYTIDINE(34)-2'-O)-METHYLTRANSFERASE"/>
    <property type="match status" value="1"/>
</dbReference>
<keyword evidence="10" id="KW-1185">Reference proteome</keyword>
<evidence type="ECO:0000259" key="8">
    <source>
        <dbReference type="Pfam" id="PF00588"/>
    </source>
</evidence>
<comment type="caution">
    <text evidence="9">The sequence shown here is derived from an EMBL/GenBank/DDBJ whole genome shotgun (WGS) entry which is preliminary data.</text>
</comment>
<dbReference type="PANTHER" id="PTHR42971">
    <property type="entry name" value="TRNA (CYTIDINE(34)-2'-O)-METHYLTRANSFERASE"/>
    <property type="match status" value="1"/>
</dbReference>
<feature type="binding site" evidence="6 7">
    <location>
        <position position="117"/>
    </location>
    <ligand>
        <name>S-adenosyl-L-methionine</name>
        <dbReference type="ChEBI" id="CHEBI:59789"/>
    </ligand>
</feature>
<evidence type="ECO:0000256" key="1">
    <source>
        <dbReference type="ARBA" id="ARBA00022490"/>
    </source>
</evidence>
<proteinExistence type="inferred from homology"/>
<dbReference type="InterPro" id="IPR029028">
    <property type="entry name" value="Alpha/beta_knot_MTases"/>
</dbReference>
<dbReference type="Proteomes" id="UP000634004">
    <property type="component" value="Unassembled WGS sequence"/>
</dbReference>
<comment type="subcellular location">
    <subcellularLocation>
        <location evidence="6">Cytoplasm</location>
    </subcellularLocation>
</comment>
<organism evidence="9 10">
    <name type="scientific">Algimonas arctica</name>
    <dbReference type="NCBI Taxonomy" id="1479486"/>
    <lineage>
        <taxon>Bacteria</taxon>
        <taxon>Pseudomonadati</taxon>
        <taxon>Pseudomonadota</taxon>
        <taxon>Alphaproteobacteria</taxon>
        <taxon>Maricaulales</taxon>
        <taxon>Robiginitomaculaceae</taxon>
        <taxon>Algimonas</taxon>
    </lineage>
</organism>
<keyword evidence="2 6" id="KW-0489">Methyltransferase</keyword>
<keyword evidence="5 6" id="KW-0819">tRNA processing</keyword>
<comment type="caution">
    <text evidence="6">Lacks conserved residue(s) required for the propagation of feature annotation.</text>
</comment>
<comment type="catalytic activity">
    <reaction evidence="6">
        <text>cytidine(34) in tRNA + S-adenosyl-L-methionine = 2'-O-methylcytidine(34) in tRNA + S-adenosyl-L-homocysteine + H(+)</text>
        <dbReference type="Rhea" id="RHEA:43084"/>
        <dbReference type="Rhea" id="RHEA-COMP:10331"/>
        <dbReference type="Rhea" id="RHEA-COMP:10332"/>
        <dbReference type="ChEBI" id="CHEBI:15378"/>
        <dbReference type="ChEBI" id="CHEBI:57856"/>
        <dbReference type="ChEBI" id="CHEBI:59789"/>
        <dbReference type="ChEBI" id="CHEBI:74495"/>
        <dbReference type="ChEBI" id="CHEBI:82748"/>
        <dbReference type="EC" id="2.1.1.207"/>
    </reaction>
</comment>
<keyword evidence="1 6" id="KW-0963">Cytoplasm</keyword>
<dbReference type="InterPro" id="IPR016914">
    <property type="entry name" value="TrmL"/>
</dbReference>
<dbReference type="RefSeq" id="WP_189497857.1">
    <property type="nucleotide sequence ID" value="NZ_BMZH01000007.1"/>
</dbReference>
<feature type="binding site" evidence="6 7">
    <location>
        <position position="123"/>
    </location>
    <ligand>
        <name>S-adenosyl-L-methionine</name>
        <dbReference type="ChEBI" id="CHEBI:59789"/>
    </ligand>
</feature>
<evidence type="ECO:0000256" key="7">
    <source>
        <dbReference type="PIRSR" id="PIRSR029256-1"/>
    </source>
</evidence>
<gene>
    <name evidence="6 9" type="primary">trmL</name>
    <name evidence="9" type="ORF">GCM10009069_19250</name>
</gene>
<dbReference type="EC" id="2.1.1.207" evidence="6"/>
<comment type="subunit">
    <text evidence="6">Homodimer.</text>
</comment>
<feature type="domain" description="tRNA/rRNA methyltransferase SpoU type" evidence="8">
    <location>
        <begin position="2"/>
        <end position="135"/>
    </location>
</feature>
<dbReference type="CDD" id="cd18094">
    <property type="entry name" value="SpoU-like_TrmL"/>
    <property type="match status" value="1"/>
</dbReference>
<evidence type="ECO:0000256" key="2">
    <source>
        <dbReference type="ARBA" id="ARBA00022603"/>
    </source>
</evidence>
<reference evidence="9" key="1">
    <citation type="journal article" date="2014" name="Int. J. Syst. Evol. Microbiol.">
        <title>Complete genome sequence of Corynebacterium casei LMG S-19264T (=DSM 44701T), isolated from a smear-ripened cheese.</title>
        <authorList>
            <consortium name="US DOE Joint Genome Institute (JGI-PGF)"/>
            <person name="Walter F."/>
            <person name="Albersmeier A."/>
            <person name="Kalinowski J."/>
            <person name="Ruckert C."/>
        </authorList>
    </citation>
    <scope>NUCLEOTIDE SEQUENCE</scope>
    <source>
        <strain evidence="9">KCTC 32513</strain>
    </source>
</reference>
<dbReference type="SUPFAM" id="SSF75217">
    <property type="entry name" value="alpha/beta knot"/>
    <property type="match status" value="1"/>
</dbReference>
<evidence type="ECO:0000256" key="4">
    <source>
        <dbReference type="ARBA" id="ARBA00022691"/>
    </source>
</evidence>